<dbReference type="InterPro" id="IPR036388">
    <property type="entry name" value="WH-like_DNA-bd_sf"/>
</dbReference>
<gene>
    <name evidence="5" type="ORF">GCM10007304_16820</name>
</gene>
<dbReference type="GO" id="GO:0003677">
    <property type="term" value="F:DNA binding"/>
    <property type="evidence" value="ECO:0007669"/>
    <property type="project" value="UniProtKB-KW"/>
</dbReference>
<reference evidence="5" key="2">
    <citation type="submission" date="2020-09" db="EMBL/GenBank/DDBJ databases">
        <authorList>
            <person name="Sun Q."/>
            <person name="Sedlacek I."/>
        </authorList>
    </citation>
    <scope>NUCLEOTIDE SEQUENCE</scope>
    <source>
        <strain evidence="5">CCM 7905</strain>
    </source>
</reference>
<dbReference type="Gene3D" id="1.10.10.10">
    <property type="entry name" value="Winged helix-like DNA-binding domain superfamily/Winged helix DNA-binding domain"/>
    <property type="match status" value="1"/>
</dbReference>
<dbReference type="Proteomes" id="UP000654257">
    <property type="component" value="Unassembled WGS sequence"/>
</dbReference>
<feature type="domain" description="HTH gntR-type" evidence="4">
    <location>
        <begin position="1"/>
        <end position="68"/>
    </location>
</feature>
<dbReference type="InterPro" id="IPR000524">
    <property type="entry name" value="Tscrpt_reg_HTH_GntR"/>
</dbReference>
<accession>A0A917FUU7</accession>
<keyword evidence="3" id="KW-0804">Transcription</keyword>
<protein>
    <submittedName>
        <fullName evidence="5">GntR family transcriptional regulator</fullName>
    </submittedName>
</protein>
<dbReference type="SMART" id="SM00345">
    <property type="entry name" value="HTH_GNTR"/>
    <property type="match status" value="1"/>
</dbReference>
<dbReference type="InterPro" id="IPR008920">
    <property type="entry name" value="TF_FadR/GntR_C"/>
</dbReference>
<dbReference type="PANTHER" id="PTHR43537:SF24">
    <property type="entry name" value="GLUCONATE OPERON TRANSCRIPTIONAL REPRESSOR"/>
    <property type="match status" value="1"/>
</dbReference>
<evidence type="ECO:0000313" key="5">
    <source>
        <dbReference type="EMBL" id="GGG03364.1"/>
    </source>
</evidence>
<evidence type="ECO:0000313" key="6">
    <source>
        <dbReference type="Proteomes" id="UP000654257"/>
    </source>
</evidence>
<dbReference type="PRINTS" id="PR00035">
    <property type="entry name" value="HTHGNTR"/>
</dbReference>
<organism evidence="5 6">
    <name type="scientific">Rhodococcoides trifolii</name>
    <dbReference type="NCBI Taxonomy" id="908250"/>
    <lineage>
        <taxon>Bacteria</taxon>
        <taxon>Bacillati</taxon>
        <taxon>Actinomycetota</taxon>
        <taxon>Actinomycetes</taxon>
        <taxon>Mycobacteriales</taxon>
        <taxon>Nocardiaceae</taxon>
        <taxon>Rhodococcoides</taxon>
    </lineage>
</organism>
<dbReference type="SUPFAM" id="SSF48008">
    <property type="entry name" value="GntR ligand-binding domain-like"/>
    <property type="match status" value="1"/>
</dbReference>
<dbReference type="PANTHER" id="PTHR43537">
    <property type="entry name" value="TRANSCRIPTIONAL REGULATOR, GNTR FAMILY"/>
    <property type="match status" value="1"/>
</dbReference>
<comment type="caution">
    <text evidence="5">The sequence shown here is derived from an EMBL/GenBank/DDBJ whole genome shotgun (WGS) entry which is preliminary data.</text>
</comment>
<dbReference type="Pfam" id="PF00392">
    <property type="entry name" value="GntR"/>
    <property type="match status" value="1"/>
</dbReference>
<name>A0A917FUU7_9NOCA</name>
<keyword evidence="2" id="KW-0238">DNA-binding</keyword>
<dbReference type="InterPro" id="IPR011711">
    <property type="entry name" value="GntR_C"/>
</dbReference>
<dbReference type="CDD" id="cd07377">
    <property type="entry name" value="WHTH_GntR"/>
    <property type="match status" value="1"/>
</dbReference>
<dbReference type="GO" id="GO:0003700">
    <property type="term" value="F:DNA-binding transcription factor activity"/>
    <property type="evidence" value="ECO:0007669"/>
    <property type="project" value="InterPro"/>
</dbReference>
<reference evidence="5" key="1">
    <citation type="journal article" date="2014" name="Int. J. Syst. Evol. Microbiol.">
        <title>Complete genome sequence of Corynebacterium casei LMG S-19264T (=DSM 44701T), isolated from a smear-ripened cheese.</title>
        <authorList>
            <consortium name="US DOE Joint Genome Institute (JGI-PGF)"/>
            <person name="Walter F."/>
            <person name="Albersmeier A."/>
            <person name="Kalinowski J."/>
            <person name="Ruckert C."/>
        </authorList>
    </citation>
    <scope>NUCLEOTIDE SEQUENCE</scope>
    <source>
        <strain evidence="5">CCM 7905</strain>
    </source>
</reference>
<evidence type="ECO:0000256" key="3">
    <source>
        <dbReference type="ARBA" id="ARBA00023163"/>
    </source>
</evidence>
<dbReference type="Pfam" id="PF07729">
    <property type="entry name" value="FCD"/>
    <property type="match status" value="1"/>
</dbReference>
<evidence type="ECO:0000256" key="1">
    <source>
        <dbReference type="ARBA" id="ARBA00023015"/>
    </source>
</evidence>
<dbReference type="PROSITE" id="PS50949">
    <property type="entry name" value="HTH_GNTR"/>
    <property type="match status" value="1"/>
</dbReference>
<evidence type="ECO:0000256" key="2">
    <source>
        <dbReference type="ARBA" id="ARBA00023125"/>
    </source>
</evidence>
<sequence length="223" mass="23931">MVLHRIEQGLTTGRIRVGDRLPAERALAEELGVSRSSVREAVRVLEAMGVVRTAVGSGPDSGATVIADPATSIGSALRLHMATQFLPIPDVVQTRVLLESWAASAAADTRPDVTHLHAQLDAMDAPNLSPEAFHMLDERFHLTLSSMAGNVLVEAMMASLGDSIRGYILDAVPRLDDWAAVTVGLRSEHRAIVQAIGSGRGTRAARLVREHIEGFHALARTNR</sequence>
<keyword evidence="1" id="KW-0805">Transcription regulation</keyword>
<evidence type="ECO:0000259" key="4">
    <source>
        <dbReference type="PROSITE" id="PS50949"/>
    </source>
</evidence>
<dbReference type="SMART" id="SM00895">
    <property type="entry name" value="FCD"/>
    <property type="match status" value="1"/>
</dbReference>
<proteinExistence type="predicted"/>
<keyword evidence="6" id="KW-1185">Reference proteome</keyword>
<dbReference type="EMBL" id="BMCU01000002">
    <property type="protein sequence ID" value="GGG03364.1"/>
    <property type="molecule type" value="Genomic_DNA"/>
</dbReference>
<dbReference type="Gene3D" id="1.20.120.530">
    <property type="entry name" value="GntR ligand-binding domain-like"/>
    <property type="match status" value="1"/>
</dbReference>
<dbReference type="SUPFAM" id="SSF46785">
    <property type="entry name" value="Winged helix' DNA-binding domain"/>
    <property type="match status" value="1"/>
</dbReference>
<dbReference type="InterPro" id="IPR036390">
    <property type="entry name" value="WH_DNA-bd_sf"/>
</dbReference>
<dbReference type="AlphaFoldDB" id="A0A917FUU7"/>